<feature type="transmembrane region" description="Helical" evidence="6">
    <location>
        <begin position="350"/>
        <end position="377"/>
    </location>
</feature>
<sequence>MIKNYFKIGWRNLLKNKVTSGINIMGLAIGISTCLIIFSLTRFELSYEDFRENTENVYRITSKFKDKDGGFSYNAGISAPIPPVMVNEVKGIENSTFFRIFWAKALVPNGNNPKFFPQPDYGPNTRIDMIICRDSYFDIFKAEWLVGSASSSLSEPNKVVLTETKMHKYFGNIDPQNALGKQVIYEDSLQTTVSGIIKDLPYNSDFRFNDYISYATIENPRFAELFNFDQWTNTNSGDQFFIKLNKKYSKKSFESLVATFLKKHSDPNDKWASNRTLVLQKLDDLHYNTDYPSDYNRVINPTFIYILMGVCFFVLFMAIINFINLQTAQAVSRAKEMGVRKVLGSFRSSLIMQIFTEAFLLVLFATALSLLLIQPVYIYFKDFFPDTFVFDFWSLDFILILGSVILVTSFLSGIYPAFLITRLTPTESLKPQLNTQGKGGSGLLRKYLIVFQFSVAQIFIMGAFMVVLQSKYMLNKDLGIKKDAVQYFNLNWHLDDSKKGILADEISKLTEIKLLSLSEVPARDGYSTSQISYFNDEKEYSVQAHQKYVDEHYISLFGLKLTAGQNLTKSDTIKEFLVNESFAKAIGFNKPEEAVGKYLDYYDSHGTKTKFPIVGVLKDFNFLSLHNKIEPMFLASRPQYARNISFLSTSLEKDKRQALQSQIHAIYKKIFPNEMVMPEIGFYSKVFEQFYETETRLAKLLNTVTAIAILISCMGLFGLVVFATQQRAKEIGIRKVLGASVANILGHITKDFLVLILLAVVIASPIAYFFVHKWLQSFAFSIDLKLWYFALGALLMLILALATLSFEAIKAAVMNPAESLKSE</sequence>
<keyword evidence="3 6" id="KW-0812">Transmembrane</keyword>
<accession>A0ABV7YXG1</accession>
<feature type="transmembrane region" description="Helical" evidence="6">
    <location>
        <begin position="447"/>
        <end position="468"/>
    </location>
</feature>
<feature type="transmembrane region" description="Helical" evidence="6">
    <location>
        <begin position="700"/>
        <end position="724"/>
    </location>
</feature>
<feature type="domain" description="MacB-like periplasmic core" evidence="8">
    <location>
        <begin position="20"/>
        <end position="252"/>
    </location>
</feature>
<dbReference type="Proteomes" id="UP001595616">
    <property type="component" value="Unassembled WGS sequence"/>
</dbReference>
<evidence type="ECO:0000313" key="9">
    <source>
        <dbReference type="EMBL" id="MFC3811844.1"/>
    </source>
</evidence>
<evidence type="ECO:0000256" key="5">
    <source>
        <dbReference type="ARBA" id="ARBA00023136"/>
    </source>
</evidence>
<evidence type="ECO:0000259" key="7">
    <source>
        <dbReference type="Pfam" id="PF02687"/>
    </source>
</evidence>
<keyword evidence="5 6" id="KW-0472">Membrane</keyword>
<dbReference type="Pfam" id="PF12704">
    <property type="entry name" value="MacB_PCD"/>
    <property type="match status" value="1"/>
</dbReference>
<dbReference type="PANTHER" id="PTHR30572:SF18">
    <property type="entry name" value="ABC-TYPE MACROLIDE FAMILY EXPORT SYSTEM PERMEASE COMPONENT 2"/>
    <property type="match status" value="1"/>
</dbReference>
<feature type="transmembrane region" description="Helical" evidence="6">
    <location>
        <begin position="786"/>
        <end position="806"/>
    </location>
</feature>
<comment type="caution">
    <text evidence="9">The sequence shown here is derived from an EMBL/GenBank/DDBJ whole genome shotgun (WGS) entry which is preliminary data.</text>
</comment>
<feature type="domain" description="ABC3 transporter permease C-terminal" evidence="7">
    <location>
        <begin position="311"/>
        <end position="425"/>
    </location>
</feature>
<evidence type="ECO:0000256" key="3">
    <source>
        <dbReference type="ARBA" id="ARBA00022692"/>
    </source>
</evidence>
<dbReference type="RefSeq" id="WP_379838697.1">
    <property type="nucleotide sequence ID" value="NZ_JBHRYQ010000001.1"/>
</dbReference>
<feature type="domain" description="ABC3 transporter permease C-terminal" evidence="7">
    <location>
        <begin position="703"/>
        <end position="812"/>
    </location>
</feature>
<keyword evidence="4 6" id="KW-1133">Transmembrane helix</keyword>
<evidence type="ECO:0000256" key="6">
    <source>
        <dbReference type="SAM" id="Phobius"/>
    </source>
</evidence>
<evidence type="ECO:0000256" key="1">
    <source>
        <dbReference type="ARBA" id="ARBA00004651"/>
    </source>
</evidence>
<feature type="transmembrane region" description="Helical" evidence="6">
    <location>
        <begin position="303"/>
        <end position="325"/>
    </location>
</feature>
<keyword evidence="10" id="KW-1185">Reference proteome</keyword>
<organism evidence="9 10">
    <name type="scientific">Lacihabitans lacunae</name>
    <dbReference type="NCBI Taxonomy" id="1028214"/>
    <lineage>
        <taxon>Bacteria</taxon>
        <taxon>Pseudomonadati</taxon>
        <taxon>Bacteroidota</taxon>
        <taxon>Cytophagia</taxon>
        <taxon>Cytophagales</taxon>
        <taxon>Leadbetterellaceae</taxon>
        <taxon>Lacihabitans</taxon>
    </lineage>
</organism>
<dbReference type="PANTHER" id="PTHR30572">
    <property type="entry name" value="MEMBRANE COMPONENT OF TRANSPORTER-RELATED"/>
    <property type="match status" value="1"/>
</dbReference>
<name>A0ABV7YXG1_9BACT</name>
<dbReference type="InterPro" id="IPR003838">
    <property type="entry name" value="ABC3_permease_C"/>
</dbReference>
<protein>
    <submittedName>
        <fullName evidence="9">ABC transporter permease</fullName>
    </submittedName>
</protein>
<evidence type="ECO:0000313" key="10">
    <source>
        <dbReference type="Proteomes" id="UP001595616"/>
    </source>
</evidence>
<gene>
    <name evidence="9" type="ORF">ACFOOI_14370</name>
</gene>
<keyword evidence="2" id="KW-1003">Cell membrane</keyword>
<dbReference type="InterPro" id="IPR050250">
    <property type="entry name" value="Macrolide_Exporter_MacB"/>
</dbReference>
<feature type="transmembrane region" description="Helical" evidence="6">
    <location>
        <begin position="752"/>
        <end position="771"/>
    </location>
</feature>
<comment type="subcellular location">
    <subcellularLocation>
        <location evidence="1">Cell membrane</location>
        <topology evidence="1">Multi-pass membrane protein</topology>
    </subcellularLocation>
</comment>
<evidence type="ECO:0000256" key="2">
    <source>
        <dbReference type="ARBA" id="ARBA00022475"/>
    </source>
</evidence>
<evidence type="ECO:0000259" key="8">
    <source>
        <dbReference type="Pfam" id="PF12704"/>
    </source>
</evidence>
<reference evidence="10" key="1">
    <citation type="journal article" date="2019" name="Int. J. Syst. Evol. Microbiol.">
        <title>The Global Catalogue of Microorganisms (GCM) 10K type strain sequencing project: providing services to taxonomists for standard genome sequencing and annotation.</title>
        <authorList>
            <consortium name="The Broad Institute Genomics Platform"/>
            <consortium name="The Broad Institute Genome Sequencing Center for Infectious Disease"/>
            <person name="Wu L."/>
            <person name="Ma J."/>
        </authorList>
    </citation>
    <scope>NUCLEOTIDE SEQUENCE [LARGE SCALE GENOMIC DNA]</scope>
    <source>
        <strain evidence="10">CECT 7956</strain>
    </source>
</reference>
<evidence type="ECO:0000256" key="4">
    <source>
        <dbReference type="ARBA" id="ARBA00022989"/>
    </source>
</evidence>
<proteinExistence type="predicted"/>
<feature type="transmembrane region" description="Helical" evidence="6">
    <location>
        <begin position="397"/>
        <end position="420"/>
    </location>
</feature>
<dbReference type="Pfam" id="PF02687">
    <property type="entry name" value="FtsX"/>
    <property type="match status" value="2"/>
</dbReference>
<dbReference type="EMBL" id="JBHRYQ010000001">
    <property type="protein sequence ID" value="MFC3811844.1"/>
    <property type="molecule type" value="Genomic_DNA"/>
</dbReference>
<dbReference type="InterPro" id="IPR025857">
    <property type="entry name" value="MacB_PCD"/>
</dbReference>
<feature type="transmembrane region" description="Helical" evidence="6">
    <location>
        <begin position="21"/>
        <end position="41"/>
    </location>
</feature>